<protein>
    <submittedName>
        <fullName evidence="4">Outer membrane beta-barrel protein</fullName>
    </submittedName>
</protein>
<dbReference type="Proteomes" id="UP000533080">
    <property type="component" value="Unassembled WGS sequence"/>
</dbReference>
<dbReference type="Gene3D" id="2.40.160.20">
    <property type="match status" value="1"/>
</dbReference>
<proteinExistence type="predicted"/>
<dbReference type="Pfam" id="PF13505">
    <property type="entry name" value="OMP_b-brl"/>
    <property type="match status" value="1"/>
</dbReference>
<evidence type="ECO:0000313" key="5">
    <source>
        <dbReference type="Proteomes" id="UP000533080"/>
    </source>
</evidence>
<dbReference type="InterPro" id="IPR011250">
    <property type="entry name" value="OMP/PagP_B-barrel"/>
</dbReference>
<dbReference type="SUPFAM" id="SSF56925">
    <property type="entry name" value="OMPA-like"/>
    <property type="match status" value="1"/>
</dbReference>
<organism evidence="4 5">
    <name type="scientific">Myxococcus xanthus</name>
    <dbReference type="NCBI Taxonomy" id="34"/>
    <lineage>
        <taxon>Bacteria</taxon>
        <taxon>Pseudomonadati</taxon>
        <taxon>Myxococcota</taxon>
        <taxon>Myxococcia</taxon>
        <taxon>Myxococcales</taxon>
        <taxon>Cystobacterineae</taxon>
        <taxon>Myxococcaceae</taxon>
        <taxon>Myxococcus</taxon>
    </lineage>
</organism>
<dbReference type="InterPro" id="IPR027385">
    <property type="entry name" value="Beta-barrel_OMP"/>
</dbReference>
<gene>
    <name evidence="4" type="ORF">HNV28_25070</name>
</gene>
<keyword evidence="1" id="KW-0732">Signal</keyword>
<name>A0A7Y4IMX6_MYXXA</name>
<feature type="domain" description="Outer membrane protein beta-barrel" evidence="3">
    <location>
        <begin position="73"/>
        <end position="229"/>
    </location>
</feature>
<dbReference type="AlphaFoldDB" id="A0A7Y4IMX6"/>
<evidence type="ECO:0000256" key="1">
    <source>
        <dbReference type="ARBA" id="ARBA00022729"/>
    </source>
</evidence>
<evidence type="ECO:0000259" key="3">
    <source>
        <dbReference type="Pfam" id="PF13505"/>
    </source>
</evidence>
<evidence type="ECO:0000313" key="4">
    <source>
        <dbReference type="EMBL" id="NOJ81565.1"/>
    </source>
</evidence>
<sequence length="233" mass="25011">MRRRGPDAGDEGQGGDQGQRSNKSADTHGGASVGERPCPGNARSGLNPGCFPGVTPVEWRPMRTLLCTLGFTLALLSASPAQAQFANRSLGLSLGYMDFNRTNGLDDAFFVGVDASLYIENGFEVVSLSKIAFPRDTTDRNEKRVVGLAPSIGIRYLLMEESIRPYVGSDLSYLIVFKTSVSNFVGIGPNVGIDFFVSDSVSVGARAQYNFYIALNEKTQRTLTLSAGAAAYF</sequence>
<dbReference type="EMBL" id="JABFNT010000092">
    <property type="protein sequence ID" value="NOJ81565.1"/>
    <property type="molecule type" value="Genomic_DNA"/>
</dbReference>
<accession>A0A7Y4IMX6</accession>
<evidence type="ECO:0000256" key="2">
    <source>
        <dbReference type="SAM" id="MobiDB-lite"/>
    </source>
</evidence>
<feature type="region of interest" description="Disordered" evidence="2">
    <location>
        <begin position="1"/>
        <end position="49"/>
    </location>
</feature>
<reference evidence="4 5" key="1">
    <citation type="submission" date="2020-05" db="EMBL/GenBank/DDBJ databases">
        <authorList>
            <person name="Whitworth D."/>
        </authorList>
    </citation>
    <scope>NUCLEOTIDE SEQUENCE [LARGE SCALE GENOMIC DNA]</scope>
    <source>
        <strain evidence="4 5">AM005</strain>
    </source>
</reference>
<comment type="caution">
    <text evidence="4">The sequence shown here is derived from an EMBL/GenBank/DDBJ whole genome shotgun (WGS) entry which is preliminary data.</text>
</comment>